<dbReference type="RefSeq" id="WP_221873367.1">
    <property type="nucleotide sequence ID" value="NZ_JACWFH010000009.1"/>
</dbReference>
<dbReference type="SUPFAM" id="SSF52833">
    <property type="entry name" value="Thioredoxin-like"/>
    <property type="match status" value="1"/>
</dbReference>
<evidence type="ECO:0000313" key="3">
    <source>
        <dbReference type="Proteomes" id="UP000769780"/>
    </source>
</evidence>
<protein>
    <submittedName>
        <fullName evidence="2">Redoxin family protein</fullName>
    </submittedName>
</protein>
<dbReference type="Gene3D" id="3.40.30.10">
    <property type="entry name" value="Glutaredoxin"/>
    <property type="match status" value="1"/>
</dbReference>
<dbReference type="Pfam" id="PF08534">
    <property type="entry name" value="Redoxin"/>
    <property type="match status" value="1"/>
</dbReference>
<evidence type="ECO:0000313" key="2">
    <source>
        <dbReference type="EMBL" id="MBY0096870.1"/>
    </source>
</evidence>
<reference evidence="2 3" key="1">
    <citation type="submission" date="2020-07" db="EMBL/GenBank/DDBJ databases">
        <title>Fungal Genomes of the International Space Station.</title>
        <authorList>
            <person name="Seuylemezian A."/>
            <person name="Singh N.K."/>
            <person name="Wood J."/>
            <person name="Venkateswaran K."/>
        </authorList>
    </citation>
    <scope>NUCLEOTIDE SEQUENCE [LARGE SCALE GENOMIC DNA]</scope>
    <source>
        <strain evidence="2 3">PL-B2</strain>
    </source>
</reference>
<comment type="caution">
    <text evidence="2">The sequence shown here is derived from an EMBL/GenBank/DDBJ whole genome shotgun (WGS) entry which is preliminary data.</text>
</comment>
<dbReference type="InterPro" id="IPR036249">
    <property type="entry name" value="Thioredoxin-like_sf"/>
</dbReference>
<dbReference type="InterPro" id="IPR013740">
    <property type="entry name" value="Redoxin"/>
</dbReference>
<evidence type="ECO:0000259" key="1">
    <source>
        <dbReference type="Pfam" id="PF08534"/>
    </source>
</evidence>
<proteinExistence type="predicted"/>
<feature type="domain" description="Redoxin" evidence="1">
    <location>
        <begin position="1"/>
        <end position="90"/>
    </location>
</feature>
<accession>A0ABS7K407</accession>
<organism evidence="2 3">
    <name type="scientific">Mesobacillus maritimus</name>
    <dbReference type="NCBI Taxonomy" id="1643336"/>
    <lineage>
        <taxon>Bacteria</taxon>
        <taxon>Bacillati</taxon>
        <taxon>Bacillota</taxon>
        <taxon>Bacilli</taxon>
        <taxon>Bacillales</taxon>
        <taxon>Bacillaceae</taxon>
        <taxon>Mesobacillus</taxon>
    </lineage>
</organism>
<sequence>MCQQQLVQLHENLDKLEGVDVQKFIISKDKPENQLELYTQLEQYYGESLPFVSDENLDFIEHMDMKNGDTAYRGYALIDGDGALVFNTINDFWGEQIDKTAEEIKEELEKLK</sequence>
<name>A0ABS7K407_9BACI</name>
<gene>
    <name evidence="2" type="ORF">H0185_08610</name>
</gene>
<dbReference type="Proteomes" id="UP000769780">
    <property type="component" value="Unassembled WGS sequence"/>
</dbReference>
<keyword evidence="3" id="KW-1185">Reference proteome</keyword>
<dbReference type="EMBL" id="JACWFH010000009">
    <property type="protein sequence ID" value="MBY0096870.1"/>
    <property type="molecule type" value="Genomic_DNA"/>
</dbReference>